<dbReference type="AlphaFoldDB" id="A0ABD5AT83"/>
<protein>
    <submittedName>
        <fullName evidence="1">Uncharacterized protein</fullName>
    </submittedName>
</protein>
<dbReference type="RefSeq" id="WP_157946067.1">
    <property type="nucleotide sequence ID" value="NZ_CP133240.1"/>
</dbReference>
<organism evidence="1 2">
    <name type="scientific">Staphylococcus chromogenes</name>
    <name type="common">Staphylococcus hyicus subsp. chromogenes</name>
    <dbReference type="NCBI Taxonomy" id="46126"/>
    <lineage>
        <taxon>Bacteria</taxon>
        <taxon>Bacillati</taxon>
        <taxon>Bacillota</taxon>
        <taxon>Bacilli</taxon>
        <taxon>Bacillales</taxon>
        <taxon>Staphylococcaceae</taxon>
        <taxon>Staphylococcus</taxon>
    </lineage>
</organism>
<dbReference type="Proteomes" id="UP001240157">
    <property type="component" value="Unassembled WGS sequence"/>
</dbReference>
<accession>A0ABD5AT83</accession>
<proteinExistence type="predicted"/>
<evidence type="ECO:0000313" key="1">
    <source>
        <dbReference type="EMBL" id="MDQ7174701.1"/>
    </source>
</evidence>
<gene>
    <name evidence="1" type="ORF">RCF65_01715</name>
</gene>
<dbReference type="EMBL" id="JAVGJF010000005">
    <property type="protein sequence ID" value="MDQ7174701.1"/>
    <property type="molecule type" value="Genomic_DNA"/>
</dbReference>
<reference evidence="1 2" key="1">
    <citation type="submission" date="2023-08" db="EMBL/GenBank/DDBJ databases">
        <title>Whole genome sequencing of Staphylococcus chromogenes NNSch 2386.</title>
        <authorList>
            <person name="Kropotov V.S."/>
            <person name="Boriskina E.V."/>
            <person name="Gordinskaya N.A."/>
            <person name="Shkurkina I.S."/>
            <person name="Kryazhev D.V."/>
            <person name="Alekseeva A.E."/>
            <person name="Makhova M.A."/>
        </authorList>
    </citation>
    <scope>NUCLEOTIDE SEQUENCE [LARGE SCALE GENOMIC DNA]</scope>
    <source>
        <strain evidence="1 2">NNSch 2386</strain>
    </source>
</reference>
<comment type="caution">
    <text evidence="1">The sequence shown here is derived from an EMBL/GenBank/DDBJ whole genome shotgun (WGS) entry which is preliminary data.</text>
</comment>
<name>A0ABD5AT83_STACR</name>
<sequence length="50" mass="5805">MSYVQIIHAFSKFSRQCRFLIEFHTAAKGDWVDAAKQEFESVQKALEAIK</sequence>
<evidence type="ECO:0000313" key="2">
    <source>
        <dbReference type="Proteomes" id="UP001240157"/>
    </source>
</evidence>